<dbReference type="AlphaFoldDB" id="A0A150PJV4"/>
<feature type="compositionally biased region" description="Basic and acidic residues" evidence="1">
    <location>
        <begin position="210"/>
        <end position="221"/>
    </location>
</feature>
<gene>
    <name evidence="2" type="ORF">BE04_06760</name>
</gene>
<sequence length="457" mass="50133">MANMLDFIAATYDMLAGLLGIAGSSPSAVMQLAWPGYPLYPSDFKRTDAPDGPYDAAVARETLSRIANIVPALSRFRFDNSGFEVDDLYEILISSAIPAGVARSALVANPMNRLFSDAQFELLQARRAVHDDPNEFYYPCAATPHDWYDEAASQLWTNITLTSANVKPLNPATSPFVSGGGLAVARKGLWTLKPTPADIGSIKSSVQREAAAKDRRLRELTPRPLGPRSGPRPLDAHRAAAMRRITGTRTPDAAAMARSPAFREHLHAARSEALFREASPPMNAFASPALVEALRRVDLTQSNLGMRPLRIAKRMAMSNLVYDCLPRRPPPTVPGGLGISFKLCRVNIRRHWLKLALLSTRNWYVFNTARGTYSTGRLDDNPGVFPLLPTSLIAIRDLKITASWSPGDRQNIHRAASFGPFNLLGATVNANTLEVRGMQIIAWISRLMPLMPPMSPR</sequence>
<feature type="compositionally biased region" description="Low complexity" evidence="1">
    <location>
        <begin position="222"/>
        <end position="233"/>
    </location>
</feature>
<accession>A0A150PJV4</accession>
<organism evidence="2 3">
    <name type="scientific">Sorangium cellulosum</name>
    <name type="common">Polyangium cellulosum</name>
    <dbReference type="NCBI Taxonomy" id="56"/>
    <lineage>
        <taxon>Bacteria</taxon>
        <taxon>Pseudomonadati</taxon>
        <taxon>Myxococcota</taxon>
        <taxon>Polyangia</taxon>
        <taxon>Polyangiales</taxon>
        <taxon>Polyangiaceae</taxon>
        <taxon>Sorangium</taxon>
    </lineage>
</organism>
<name>A0A150PJV4_SORCE</name>
<reference evidence="2 3" key="1">
    <citation type="submission" date="2014-02" db="EMBL/GenBank/DDBJ databases">
        <title>The small core and large imbalanced accessory genome model reveals a collaborative survival strategy of Sorangium cellulosum strains in nature.</title>
        <authorList>
            <person name="Han K."/>
            <person name="Peng R."/>
            <person name="Blom J."/>
            <person name="Li Y.-Z."/>
        </authorList>
    </citation>
    <scope>NUCLEOTIDE SEQUENCE [LARGE SCALE GENOMIC DNA]</scope>
    <source>
        <strain evidence="2 3">So0157-18</strain>
    </source>
</reference>
<evidence type="ECO:0000313" key="3">
    <source>
        <dbReference type="Proteomes" id="UP000075604"/>
    </source>
</evidence>
<feature type="region of interest" description="Disordered" evidence="1">
    <location>
        <begin position="204"/>
        <end position="234"/>
    </location>
</feature>
<dbReference type="EMBL" id="JELX01002282">
    <property type="protein sequence ID" value="KYF55943.1"/>
    <property type="molecule type" value="Genomic_DNA"/>
</dbReference>
<dbReference type="Proteomes" id="UP000075604">
    <property type="component" value="Unassembled WGS sequence"/>
</dbReference>
<protein>
    <submittedName>
        <fullName evidence="2">Uncharacterized protein</fullName>
    </submittedName>
</protein>
<evidence type="ECO:0000256" key="1">
    <source>
        <dbReference type="SAM" id="MobiDB-lite"/>
    </source>
</evidence>
<comment type="caution">
    <text evidence="2">The sequence shown here is derived from an EMBL/GenBank/DDBJ whole genome shotgun (WGS) entry which is preliminary data.</text>
</comment>
<evidence type="ECO:0000313" key="2">
    <source>
        <dbReference type="EMBL" id="KYF55943.1"/>
    </source>
</evidence>
<proteinExistence type="predicted"/>